<keyword evidence="5 8" id="KW-0812">Transmembrane</keyword>
<evidence type="ECO:0000256" key="6">
    <source>
        <dbReference type="ARBA" id="ARBA00022989"/>
    </source>
</evidence>
<keyword evidence="2 8" id="KW-0813">Transport</keyword>
<keyword evidence="11" id="KW-1185">Reference proteome</keyword>
<evidence type="ECO:0000313" key="11">
    <source>
        <dbReference type="Proteomes" id="UP000826725"/>
    </source>
</evidence>
<dbReference type="PROSITE" id="PS50928">
    <property type="entry name" value="ABC_TM1"/>
    <property type="match status" value="1"/>
</dbReference>
<dbReference type="CDD" id="cd06261">
    <property type="entry name" value="TM_PBP2"/>
    <property type="match status" value="1"/>
</dbReference>
<feature type="transmembrane region" description="Helical" evidence="8">
    <location>
        <begin position="67"/>
        <end position="89"/>
    </location>
</feature>
<dbReference type="Proteomes" id="UP000826725">
    <property type="component" value="Chromosome"/>
</dbReference>
<dbReference type="GO" id="GO:0005886">
    <property type="term" value="C:plasma membrane"/>
    <property type="evidence" value="ECO:0007669"/>
    <property type="project" value="UniProtKB-SubCell"/>
</dbReference>
<feature type="domain" description="ABC transmembrane type-1" evidence="9">
    <location>
        <begin position="63"/>
        <end position="270"/>
    </location>
</feature>
<feature type="transmembrane region" description="Helical" evidence="8">
    <location>
        <begin position="194"/>
        <end position="227"/>
    </location>
</feature>
<comment type="similarity">
    <text evidence="8">Belongs to the binding-protein-dependent transport system permease family.</text>
</comment>
<protein>
    <recommendedName>
        <fullName evidence="9">ABC transmembrane type-1 domain-containing protein</fullName>
    </recommendedName>
</protein>
<organism evidence="10 11">
    <name type="scientific">Desulfomarina profundi</name>
    <dbReference type="NCBI Taxonomy" id="2772557"/>
    <lineage>
        <taxon>Bacteria</taxon>
        <taxon>Pseudomonadati</taxon>
        <taxon>Thermodesulfobacteriota</taxon>
        <taxon>Desulfobulbia</taxon>
        <taxon>Desulfobulbales</taxon>
        <taxon>Desulfobulbaceae</taxon>
        <taxon>Desulfomarina</taxon>
    </lineage>
</organism>
<comment type="subcellular location">
    <subcellularLocation>
        <location evidence="1">Cell inner membrane</location>
        <topology evidence="1">Multi-pass membrane protein</topology>
    </subcellularLocation>
    <subcellularLocation>
        <location evidence="8">Cell membrane</location>
        <topology evidence="8">Multi-pass membrane protein</topology>
    </subcellularLocation>
</comment>
<dbReference type="PANTHER" id="PTHR43357">
    <property type="entry name" value="INNER MEMBRANE ABC TRANSPORTER PERMEASE PROTEIN YDCV"/>
    <property type="match status" value="1"/>
</dbReference>
<dbReference type="Pfam" id="PF00528">
    <property type="entry name" value="BPD_transp_1"/>
    <property type="match status" value="1"/>
</dbReference>
<evidence type="ECO:0000256" key="4">
    <source>
        <dbReference type="ARBA" id="ARBA00022519"/>
    </source>
</evidence>
<feature type="transmembrane region" description="Helical" evidence="8">
    <location>
        <begin position="101"/>
        <end position="122"/>
    </location>
</feature>
<dbReference type="KEGG" id="dbk:DGMP_25350"/>
<accession>A0A8D5FHR8</accession>
<feature type="transmembrane region" description="Helical" evidence="8">
    <location>
        <begin position="149"/>
        <end position="173"/>
    </location>
</feature>
<evidence type="ECO:0000256" key="1">
    <source>
        <dbReference type="ARBA" id="ARBA00004429"/>
    </source>
</evidence>
<evidence type="ECO:0000259" key="9">
    <source>
        <dbReference type="PROSITE" id="PS50928"/>
    </source>
</evidence>
<evidence type="ECO:0000256" key="7">
    <source>
        <dbReference type="ARBA" id="ARBA00023136"/>
    </source>
</evidence>
<evidence type="ECO:0000256" key="8">
    <source>
        <dbReference type="RuleBase" id="RU363032"/>
    </source>
</evidence>
<feature type="transmembrane region" description="Helical" evidence="8">
    <location>
        <begin position="247"/>
        <end position="269"/>
    </location>
</feature>
<sequence>MKTLMKKRTVPRWLLLTLPLLFLALFYFYPLIKIVLVSFAPEGTWEPGRLQQLVSSDSYFRILRFTFWQAALSTLLTLLLALPGAFVFTRYRFPLKNLLQALMTVPFVLPTVVTAAAFQALLGPGGLVNDALMRLFDFDSPPVKLNQSAAFFLLAHIFYNYSLVLRIVSGYWARLDPHLKEAATMLGASPLRTFFKITLPLLIPPITSAALLVFIFCFTSFGVVLILGGPGCATIEVEIYRQSIQLFNLPMAAALSLIQICINFLLMLFHARLGRNSRIGFFSSTPGEAPDQARGLLQKSLLVTNLAFMVILLLTPLLALLLRSFLGEHGLTLAYYRALFTTPPGSVFFVPPVQAVLNSIGFAVLAMGMAVLLGLLASSYLACAENNKKNSTHFWDAIIMLPSPLPPLPLDSAISLP</sequence>
<dbReference type="AlphaFoldDB" id="A0A8D5FHR8"/>
<keyword evidence="7 8" id="KW-0472">Membrane</keyword>
<reference evidence="10" key="1">
    <citation type="submission" date="2020-09" db="EMBL/GenBank/DDBJ databases">
        <title>Desulfogranum mesoprofundum gen. nov., sp. nov., a novel mesophilic, sulfate-reducing chemolithoautotroph isolated from a deep-sea hydrothermal vent chimney in the Suiyo Seamount.</title>
        <authorList>
            <person name="Hashimoto Y."/>
            <person name="Nakagawa S."/>
        </authorList>
    </citation>
    <scope>NUCLEOTIDE SEQUENCE</scope>
    <source>
        <strain evidence="10">KT2</strain>
    </source>
</reference>
<evidence type="ECO:0000313" key="10">
    <source>
        <dbReference type="EMBL" id="BCL61842.1"/>
    </source>
</evidence>
<proteinExistence type="inferred from homology"/>
<keyword evidence="3" id="KW-1003">Cell membrane</keyword>
<evidence type="ECO:0000256" key="5">
    <source>
        <dbReference type="ARBA" id="ARBA00022692"/>
    </source>
</evidence>
<gene>
    <name evidence="10" type="ORF">DGMP_25350</name>
</gene>
<dbReference type="EMBL" id="AP024086">
    <property type="protein sequence ID" value="BCL61842.1"/>
    <property type="molecule type" value="Genomic_DNA"/>
</dbReference>
<feature type="transmembrane region" description="Helical" evidence="8">
    <location>
        <begin position="12"/>
        <end position="32"/>
    </location>
</feature>
<name>A0A8D5FHR8_9BACT</name>
<feature type="transmembrane region" description="Helical" evidence="8">
    <location>
        <begin position="360"/>
        <end position="383"/>
    </location>
</feature>
<dbReference type="InterPro" id="IPR000515">
    <property type="entry name" value="MetI-like"/>
</dbReference>
<dbReference type="PANTHER" id="PTHR43357:SF4">
    <property type="entry name" value="INNER MEMBRANE ABC TRANSPORTER PERMEASE PROTEIN YDCV"/>
    <property type="match status" value="1"/>
</dbReference>
<evidence type="ECO:0000256" key="2">
    <source>
        <dbReference type="ARBA" id="ARBA00022448"/>
    </source>
</evidence>
<keyword evidence="6 8" id="KW-1133">Transmembrane helix</keyword>
<keyword evidence="4" id="KW-0997">Cell inner membrane</keyword>
<feature type="transmembrane region" description="Helical" evidence="8">
    <location>
        <begin position="301"/>
        <end position="322"/>
    </location>
</feature>
<evidence type="ECO:0000256" key="3">
    <source>
        <dbReference type="ARBA" id="ARBA00022475"/>
    </source>
</evidence>
<dbReference type="GO" id="GO:0055085">
    <property type="term" value="P:transmembrane transport"/>
    <property type="evidence" value="ECO:0007669"/>
    <property type="project" value="InterPro"/>
</dbReference>